<reference evidence="2" key="1">
    <citation type="journal article" date="2018" name="Genome Biol. Evol.">
        <title>Genomics and development of Lentinus tigrinus, a white-rot wood-decaying mushroom with dimorphic fruiting bodies.</title>
        <authorList>
            <person name="Wu B."/>
            <person name="Xu Z."/>
            <person name="Knudson A."/>
            <person name="Carlson A."/>
            <person name="Chen N."/>
            <person name="Kovaka S."/>
            <person name="LaButti K."/>
            <person name="Lipzen A."/>
            <person name="Pennachio C."/>
            <person name="Riley R."/>
            <person name="Schakwitz W."/>
            <person name="Umezawa K."/>
            <person name="Ohm R.A."/>
            <person name="Grigoriev I.V."/>
            <person name="Nagy L.G."/>
            <person name="Gibbons J."/>
            <person name="Hibbett D."/>
        </authorList>
    </citation>
    <scope>NUCLEOTIDE SEQUENCE [LARGE SCALE GENOMIC DNA]</scope>
    <source>
        <strain evidence="2">ALCF2SS1-6</strain>
    </source>
</reference>
<feature type="compositionally biased region" description="Basic residues" evidence="1">
    <location>
        <begin position="369"/>
        <end position="381"/>
    </location>
</feature>
<dbReference type="OrthoDB" id="10013407at2759"/>
<dbReference type="AlphaFoldDB" id="A0A5C2SK11"/>
<proteinExistence type="predicted"/>
<organism evidence="2 3">
    <name type="scientific">Lentinus tigrinus ALCF2SS1-6</name>
    <dbReference type="NCBI Taxonomy" id="1328759"/>
    <lineage>
        <taxon>Eukaryota</taxon>
        <taxon>Fungi</taxon>
        <taxon>Dikarya</taxon>
        <taxon>Basidiomycota</taxon>
        <taxon>Agaricomycotina</taxon>
        <taxon>Agaricomycetes</taxon>
        <taxon>Polyporales</taxon>
        <taxon>Polyporaceae</taxon>
        <taxon>Lentinus</taxon>
    </lineage>
</organism>
<evidence type="ECO:0000313" key="2">
    <source>
        <dbReference type="EMBL" id="RPD63618.1"/>
    </source>
</evidence>
<gene>
    <name evidence="2" type="ORF">L227DRAFT_608195</name>
</gene>
<feature type="region of interest" description="Disordered" evidence="1">
    <location>
        <begin position="288"/>
        <end position="381"/>
    </location>
</feature>
<protein>
    <submittedName>
        <fullName evidence="2">Uncharacterized protein</fullName>
    </submittedName>
</protein>
<dbReference type="STRING" id="1328759.A0A5C2SK11"/>
<dbReference type="Proteomes" id="UP000313359">
    <property type="component" value="Unassembled WGS sequence"/>
</dbReference>
<evidence type="ECO:0000256" key="1">
    <source>
        <dbReference type="SAM" id="MobiDB-lite"/>
    </source>
</evidence>
<evidence type="ECO:0000313" key="3">
    <source>
        <dbReference type="Proteomes" id="UP000313359"/>
    </source>
</evidence>
<accession>A0A5C2SK11</accession>
<sequence length="381" mass="41852">MPIVLEDSESNTPIRFIIENVSEYRGYLEITTGQGTTFLKSFGEEGPLRLQPVHVFRWTEERKGAKFTLMVQADMLGGHAADEPAPLGLLVANISAGAGCHQVAIHLTPVFERADSITDTIHNSGTCLQLCANYRELDLLPTIEKDPKDWHDLSAHFSVPYNAWLEQNLLQSAKDRLDLAVDTYHNNPAASTSKLDVLFDRYKDADGDHITIHGTTKLREDLNVGRCAGFKGGSCPTIFGNRKTRSGRAFSPWDADSHLHLHTPVPVNVEELYHSAMTERAQAMANGCCDEDDHQVSVPEDAPEGDRRQAAPASPLLRPDPFDMPPDPLLHGLTPVPAPDAASIPASSSTPPAAPGLVPSFNDGLTKKEFRKKKDEKKRKK</sequence>
<dbReference type="Gene3D" id="1.10.238.10">
    <property type="entry name" value="EF-hand"/>
    <property type="match status" value="1"/>
</dbReference>
<keyword evidence="3" id="KW-1185">Reference proteome</keyword>
<name>A0A5C2SK11_9APHY</name>
<dbReference type="EMBL" id="ML122255">
    <property type="protein sequence ID" value="RPD63618.1"/>
    <property type="molecule type" value="Genomic_DNA"/>
</dbReference>
<feature type="compositionally biased region" description="Low complexity" evidence="1">
    <location>
        <begin position="339"/>
        <end position="351"/>
    </location>
</feature>